<dbReference type="InterPro" id="IPR044925">
    <property type="entry name" value="His-Me_finger_sf"/>
</dbReference>
<dbReference type="PANTHER" id="PTHR33607">
    <property type="entry name" value="ENDONUCLEASE-1"/>
    <property type="match status" value="1"/>
</dbReference>
<dbReference type="EMBL" id="CP041186">
    <property type="protein sequence ID" value="QDG52554.1"/>
    <property type="molecule type" value="Genomic_DNA"/>
</dbReference>
<evidence type="ECO:0000313" key="4">
    <source>
        <dbReference type="EMBL" id="QDG52554.1"/>
    </source>
</evidence>
<accession>A0A4Y6PW29</accession>
<dbReference type="Proteomes" id="UP000315995">
    <property type="component" value="Chromosome"/>
</dbReference>
<name>A0A4Y6PW29_PERCE</name>
<proteinExistence type="predicted"/>
<dbReference type="OrthoDB" id="9800417at2"/>
<dbReference type="GO" id="GO:0004518">
    <property type="term" value="F:nuclease activity"/>
    <property type="evidence" value="ECO:0007669"/>
    <property type="project" value="UniProtKB-KW"/>
</dbReference>
<dbReference type="RefSeq" id="WP_141199021.1">
    <property type="nucleotide sequence ID" value="NZ_CP041186.1"/>
</dbReference>
<evidence type="ECO:0000256" key="1">
    <source>
        <dbReference type="ARBA" id="ARBA00022722"/>
    </source>
</evidence>
<gene>
    <name evidence="4" type="ORF">FIV42_17975</name>
</gene>
<evidence type="ECO:0000256" key="2">
    <source>
        <dbReference type="ARBA" id="ARBA00022801"/>
    </source>
</evidence>
<evidence type="ECO:0008006" key="6">
    <source>
        <dbReference type="Google" id="ProtNLM"/>
    </source>
</evidence>
<reference evidence="4 5" key="1">
    <citation type="submission" date="2019-06" db="EMBL/GenBank/DDBJ databases">
        <title>Persicimonas caeni gen. nov., sp. nov., a predatory bacterium isolated from solar saltern.</title>
        <authorList>
            <person name="Wang S."/>
        </authorList>
    </citation>
    <scope>NUCLEOTIDE SEQUENCE [LARGE SCALE GENOMIC DNA]</scope>
    <source>
        <strain evidence="4 5">YN101</strain>
    </source>
</reference>
<keyword evidence="5" id="KW-1185">Reference proteome</keyword>
<sequence length="235" mass="27040">MHTRRHDLSLLLFATVGAFLFYGLLHETMRPPEPHPGLRDDALQDALREDWSHQELSYFQARKYLWGEIDGDGRHAEGAYTGEEIEYFKQPLPNNGAVEHAWPLTRLPKEGRSDLHHMFGVIGEARAARINLHYGDVTVAVWSRGGSRSGPGSGFKPVFEVRPERRGDAARAMFYVATMYDLDIPSAEEKVLRSWHHEDKPSKAERIRNDRIEKRQKSRNPFIDHPKLTSRISDF</sequence>
<organism evidence="4 5">
    <name type="scientific">Persicimonas caeni</name>
    <dbReference type="NCBI Taxonomy" id="2292766"/>
    <lineage>
        <taxon>Bacteria</taxon>
        <taxon>Deltaproteobacteria</taxon>
        <taxon>Bradymonadales</taxon>
        <taxon>Bradymonadaceae</taxon>
        <taxon>Persicimonas</taxon>
    </lineage>
</organism>
<protein>
    <recommendedName>
        <fullName evidence="6">Endonuclease I</fullName>
    </recommendedName>
</protein>
<dbReference type="SUPFAM" id="SSF54060">
    <property type="entry name" value="His-Me finger endonucleases"/>
    <property type="match status" value="1"/>
</dbReference>
<evidence type="ECO:0000256" key="3">
    <source>
        <dbReference type="SAM" id="MobiDB-lite"/>
    </source>
</evidence>
<dbReference type="GO" id="GO:0016787">
    <property type="term" value="F:hydrolase activity"/>
    <property type="evidence" value="ECO:0007669"/>
    <property type="project" value="UniProtKB-KW"/>
</dbReference>
<dbReference type="Pfam" id="PF04231">
    <property type="entry name" value="Endonuclease_1"/>
    <property type="match status" value="1"/>
</dbReference>
<keyword evidence="2" id="KW-0378">Hydrolase</keyword>
<dbReference type="PANTHER" id="PTHR33607:SF2">
    <property type="entry name" value="ENDONUCLEASE-1"/>
    <property type="match status" value="1"/>
</dbReference>
<evidence type="ECO:0000313" key="5">
    <source>
        <dbReference type="Proteomes" id="UP000315995"/>
    </source>
</evidence>
<keyword evidence="1" id="KW-0540">Nuclease</keyword>
<accession>A0A5B8YC53</accession>
<feature type="compositionally biased region" description="Basic and acidic residues" evidence="3">
    <location>
        <begin position="222"/>
        <end position="235"/>
    </location>
</feature>
<dbReference type="InterPro" id="IPR007346">
    <property type="entry name" value="Endonuclease-I"/>
</dbReference>
<feature type="region of interest" description="Disordered" evidence="3">
    <location>
        <begin position="210"/>
        <end position="235"/>
    </location>
</feature>
<dbReference type="AlphaFoldDB" id="A0A4Y6PW29"/>